<accession>A0A1G7ASE4</accession>
<dbReference type="Proteomes" id="UP000199417">
    <property type="component" value="Unassembled WGS sequence"/>
</dbReference>
<dbReference type="AlphaFoldDB" id="A0A1G7ASE4"/>
<gene>
    <name evidence="3" type="ORF">SAMN05444580_111100</name>
</gene>
<evidence type="ECO:0008006" key="5">
    <source>
        <dbReference type="Google" id="ProtNLM"/>
    </source>
</evidence>
<organism evidence="3 4">
    <name type="scientific">Rhodococcus tukisamuensis</name>
    <dbReference type="NCBI Taxonomy" id="168276"/>
    <lineage>
        <taxon>Bacteria</taxon>
        <taxon>Bacillati</taxon>
        <taxon>Actinomycetota</taxon>
        <taxon>Actinomycetes</taxon>
        <taxon>Mycobacteriales</taxon>
        <taxon>Nocardiaceae</taxon>
        <taxon>Rhodococcus</taxon>
    </lineage>
</organism>
<evidence type="ECO:0000256" key="1">
    <source>
        <dbReference type="SAM" id="MobiDB-lite"/>
    </source>
</evidence>
<dbReference type="EMBL" id="FNAB01000011">
    <property type="protein sequence ID" value="SDE17759.1"/>
    <property type="molecule type" value="Genomic_DNA"/>
</dbReference>
<reference evidence="3 4" key="1">
    <citation type="submission" date="2016-10" db="EMBL/GenBank/DDBJ databases">
        <authorList>
            <person name="de Groot N.N."/>
        </authorList>
    </citation>
    <scope>NUCLEOTIDE SEQUENCE [LARGE SCALE GENOMIC DNA]</scope>
    <source>
        <strain evidence="3 4">JCM 11308</strain>
    </source>
</reference>
<proteinExistence type="predicted"/>
<keyword evidence="2" id="KW-0812">Transmembrane</keyword>
<evidence type="ECO:0000256" key="2">
    <source>
        <dbReference type="SAM" id="Phobius"/>
    </source>
</evidence>
<dbReference type="Pfam" id="PF14030">
    <property type="entry name" value="DUF4245"/>
    <property type="match status" value="1"/>
</dbReference>
<sequence length="191" mass="20027">MPVAADKPRILHNNRDMLLSMLPLVLICLVIAGIASQCTLSPGGPTPGQVPHVDIDAVLKYDARDLGFPIRNPGVPEGWQPNSGSRGTVAGDHGGDVSTVGFITDKGRFVQLTQSSASEETLVPWVAGDNRSPSGAEQVGAESWTLYPQEGSEQIWVTDLGDVRVLLTGSGSTEEFTTLADAVGAAQPIVP</sequence>
<name>A0A1G7ASE4_9NOCA</name>
<feature type="transmembrane region" description="Helical" evidence="2">
    <location>
        <begin position="17"/>
        <end position="35"/>
    </location>
</feature>
<keyword evidence="2" id="KW-1133">Transmembrane helix</keyword>
<dbReference type="InterPro" id="IPR025339">
    <property type="entry name" value="DUF4245"/>
</dbReference>
<protein>
    <recommendedName>
        <fullName evidence="5">DUF4245 domain-containing protein</fullName>
    </recommendedName>
</protein>
<keyword evidence="4" id="KW-1185">Reference proteome</keyword>
<evidence type="ECO:0000313" key="4">
    <source>
        <dbReference type="Proteomes" id="UP000199417"/>
    </source>
</evidence>
<dbReference type="STRING" id="168276.SAMN05444580_111100"/>
<keyword evidence="2" id="KW-0472">Membrane</keyword>
<evidence type="ECO:0000313" key="3">
    <source>
        <dbReference type="EMBL" id="SDE17759.1"/>
    </source>
</evidence>
<feature type="region of interest" description="Disordered" evidence="1">
    <location>
        <begin position="73"/>
        <end position="94"/>
    </location>
</feature>